<accession>A0A8R1UYX7</accession>
<dbReference type="EnsemblMetazoa" id="PPA43696.1">
    <property type="protein sequence ID" value="PPA43696.1"/>
    <property type="gene ID" value="WBGene00282065"/>
</dbReference>
<dbReference type="Proteomes" id="UP000005239">
    <property type="component" value="Unassembled WGS sequence"/>
</dbReference>
<gene>
    <name evidence="1" type="primary">WBGene00282065</name>
</gene>
<proteinExistence type="predicted"/>
<evidence type="ECO:0000313" key="1">
    <source>
        <dbReference type="EnsemblMetazoa" id="PPA43696.1"/>
    </source>
</evidence>
<keyword evidence="2" id="KW-1185">Reference proteome</keyword>
<reference evidence="2" key="1">
    <citation type="journal article" date="2008" name="Nat. Genet.">
        <title>The Pristionchus pacificus genome provides a unique perspective on nematode lifestyle and parasitism.</title>
        <authorList>
            <person name="Dieterich C."/>
            <person name="Clifton S.W."/>
            <person name="Schuster L.N."/>
            <person name="Chinwalla A."/>
            <person name="Delehaunty K."/>
            <person name="Dinkelacker I."/>
            <person name="Fulton L."/>
            <person name="Fulton R."/>
            <person name="Godfrey J."/>
            <person name="Minx P."/>
            <person name="Mitreva M."/>
            <person name="Roeseler W."/>
            <person name="Tian H."/>
            <person name="Witte H."/>
            <person name="Yang S.P."/>
            <person name="Wilson R.K."/>
            <person name="Sommer R.J."/>
        </authorList>
    </citation>
    <scope>NUCLEOTIDE SEQUENCE [LARGE SCALE GENOMIC DNA]</scope>
    <source>
        <strain evidence="2">PS312</strain>
    </source>
</reference>
<organism evidence="1 2">
    <name type="scientific">Pristionchus pacificus</name>
    <name type="common">Parasitic nematode worm</name>
    <dbReference type="NCBI Taxonomy" id="54126"/>
    <lineage>
        <taxon>Eukaryota</taxon>
        <taxon>Metazoa</taxon>
        <taxon>Ecdysozoa</taxon>
        <taxon>Nematoda</taxon>
        <taxon>Chromadorea</taxon>
        <taxon>Rhabditida</taxon>
        <taxon>Rhabditina</taxon>
        <taxon>Diplogasteromorpha</taxon>
        <taxon>Diplogasteroidea</taxon>
        <taxon>Neodiplogasteridae</taxon>
        <taxon>Pristionchus</taxon>
    </lineage>
</organism>
<accession>A0A2A6C6F8</accession>
<reference evidence="1" key="2">
    <citation type="submission" date="2022-06" db="UniProtKB">
        <authorList>
            <consortium name="EnsemblMetazoa"/>
        </authorList>
    </citation>
    <scope>IDENTIFICATION</scope>
    <source>
        <strain evidence="1">PS312</strain>
    </source>
</reference>
<name>A0A2A6C6F8_PRIPA</name>
<protein>
    <submittedName>
        <fullName evidence="1">Uncharacterized protein</fullName>
    </submittedName>
</protein>
<sequence length="94" mass="10353">MPIYVHAVPAALHVTVRGWAWALKVFDCTIRLSAGMRAAIREEPSGNRECKTTPRSIHILTFSAIREIKLCGVEFESAKVDGSGCGKRRTIAEL</sequence>
<dbReference type="AlphaFoldDB" id="A0A2A6C6F8"/>
<evidence type="ECO:0000313" key="2">
    <source>
        <dbReference type="Proteomes" id="UP000005239"/>
    </source>
</evidence>